<keyword evidence="15" id="KW-1185">Reference proteome</keyword>
<dbReference type="InterPro" id="IPR050068">
    <property type="entry name" value="MurA_subfamily"/>
</dbReference>
<gene>
    <name evidence="12" type="primary">murA</name>
    <name evidence="14" type="ordered locus">Hipma_0223</name>
</gene>
<dbReference type="AlphaFoldDB" id="F2LXL4"/>
<dbReference type="InterPro" id="IPR013792">
    <property type="entry name" value="RNA3'P_cycl/enolpyr_Trfase_a/b"/>
</dbReference>
<reference evidence="14 15" key="1">
    <citation type="journal article" date="2011" name="Stand. Genomic Sci.">
        <title>Complete genome sequence of the thermophilic sulfur-reducer Hippea maritima type strain (MH(2)).</title>
        <authorList>
            <person name="Huntemann M."/>
            <person name="Lu M."/>
            <person name="Nolan M."/>
            <person name="Lapidus A."/>
            <person name="Lucas S."/>
            <person name="Hammon N."/>
            <person name="Deshpande S."/>
            <person name="Cheng J.F."/>
            <person name="Tapia R."/>
            <person name="Han C."/>
            <person name="Goodwin L."/>
            <person name="Pitluck S."/>
            <person name="Liolios K."/>
            <person name="Pagani I."/>
            <person name="Ivanova N."/>
            <person name="Ovchinikova G."/>
            <person name="Pati A."/>
            <person name="Chen A."/>
            <person name="Palaniappan K."/>
            <person name="Land M."/>
            <person name="Hauser L."/>
            <person name="Jeffries C.D."/>
            <person name="Detter J.C."/>
            <person name="Brambilla E.M."/>
            <person name="Rohde M."/>
            <person name="Spring S."/>
            <person name="Goker M."/>
            <person name="Woyke T."/>
            <person name="Bristow J."/>
            <person name="Eisen J.A."/>
            <person name="Markowitz V."/>
            <person name="Hugenholtz P."/>
            <person name="Kyrpides N.C."/>
            <person name="Klenk H.P."/>
            <person name="Mavromatis K."/>
        </authorList>
    </citation>
    <scope>NUCLEOTIDE SEQUENCE [LARGE SCALE GENOMIC DNA]</scope>
    <source>
        <strain evidence="15">ATCC 700847 / DSM 10411 / MH2</strain>
    </source>
</reference>
<evidence type="ECO:0000256" key="7">
    <source>
        <dbReference type="ARBA" id="ARBA00022984"/>
    </source>
</evidence>
<dbReference type="SUPFAM" id="SSF55205">
    <property type="entry name" value="EPT/RTPC-like"/>
    <property type="match status" value="1"/>
</dbReference>
<protein>
    <recommendedName>
        <fullName evidence="12">UDP-N-acetylglucosamine 1-carboxyvinyltransferase</fullName>
        <ecNumber evidence="12">2.5.1.7</ecNumber>
    </recommendedName>
    <alternativeName>
        <fullName evidence="12">Enoylpyruvate transferase</fullName>
    </alternativeName>
    <alternativeName>
        <fullName evidence="12">UDP-N-acetylglucosamine enolpyruvyl transferase</fullName>
        <shortName evidence="12">EPT</shortName>
    </alternativeName>
</protein>
<keyword evidence="9 12" id="KW-0961">Cell wall biogenesis/degradation</keyword>
<comment type="similarity">
    <text evidence="10 12">Belongs to the EPSP synthase family. MurA subfamily.</text>
</comment>
<dbReference type="GO" id="GO:0071555">
    <property type="term" value="P:cell wall organization"/>
    <property type="evidence" value="ECO:0007669"/>
    <property type="project" value="UniProtKB-KW"/>
</dbReference>
<dbReference type="Proteomes" id="UP000008139">
    <property type="component" value="Chromosome"/>
</dbReference>
<comment type="catalytic activity">
    <reaction evidence="11 12">
        <text>phosphoenolpyruvate + UDP-N-acetyl-alpha-D-glucosamine = UDP-N-acetyl-3-O-(1-carboxyvinyl)-alpha-D-glucosamine + phosphate</text>
        <dbReference type="Rhea" id="RHEA:18681"/>
        <dbReference type="ChEBI" id="CHEBI:43474"/>
        <dbReference type="ChEBI" id="CHEBI:57705"/>
        <dbReference type="ChEBI" id="CHEBI:58702"/>
        <dbReference type="ChEBI" id="CHEBI:68483"/>
        <dbReference type="EC" id="2.5.1.7"/>
    </reaction>
</comment>
<dbReference type="Gene3D" id="3.65.10.10">
    <property type="entry name" value="Enolpyruvate transferase domain"/>
    <property type="match status" value="2"/>
</dbReference>
<name>F2LXL4_HIPMA</name>
<evidence type="ECO:0000256" key="9">
    <source>
        <dbReference type="ARBA" id="ARBA00023316"/>
    </source>
</evidence>
<feature type="modified residue" description="2-(S-cysteinyl)pyruvic acid O-phosphothioketal" evidence="12">
    <location>
        <position position="117"/>
    </location>
</feature>
<dbReference type="FunFam" id="3.65.10.10:FF:000001">
    <property type="entry name" value="UDP-N-acetylglucosamine 1-carboxyvinyltransferase"/>
    <property type="match status" value="1"/>
</dbReference>
<keyword evidence="5 12" id="KW-0808">Transferase</keyword>
<dbReference type="GO" id="GO:0051301">
    <property type="term" value="P:cell division"/>
    <property type="evidence" value="ECO:0007669"/>
    <property type="project" value="UniProtKB-KW"/>
</dbReference>
<comment type="caution">
    <text evidence="12">Lacks conserved residue(s) required for the propagation of feature annotation.</text>
</comment>
<evidence type="ECO:0000256" key="6">
    <source>
        <dbReference type="ARBA" id="ARBA00022960"/>
    </source>
</evidence>
<dbReference type="OrthoDB" id="9803760at2"/>
<keyword evidence="12" id="KW-0670">Pyruvate</keyword>
<dbReference type="InterPro" id="IPR036968">
    <property type="entry name" value="Enolpyruvate_Tfrase_sf"/>
</dbReference>
<dbReference type="GO" id="GO:0005737">
    <property type="term" value="C:cytoplasm"/>
    <property type="evidence" value="ECO:0007669"/>
    <property type="project" value="UniProtKB-SubCell"/>
</dbReference>
<dbReference type="HAMAP" id="MF_00111">
    <property type="entry name" value="MurA"/>
    <property type="match status" value="1"/>
</dbReference>
<keyword evidence="4 12" id="KW-0132">Cell division</keyword>
<evidence type="ECO:0000259" key="13">
    <source>
        <dbReference type="Pfam" id="PF00275"/>
    </source>
</evidence>
<feature type="binding site" evidence="12">
    <location>
        <position position="93"/>
    </location>
    <ligand>
        <name>UDP-N-acetyl-alpha-D-glucosamine</name>
        <dbReference type="ChEBI" id="CHEBI:57705"/>
    </ligand>
</feature>
<keyword evidence="7 12" id="KW-0573">Peptidoglycan synthesis</keyword>
<evidence type="ECO:0000256" key="1">
    <source>
        <dbReference type="ARBA" id="ARBA00004496"/>
    </source>
</evidence>
<comment type="pathway">
    <text evidence="2 12">Cell wall biogenesis; peptidoglycan biosynthesis.</text>
</comment>
<dbReference type="GO" id="GO:0008760">
    <property type="term" value="F:UDP-N-acetylglucosamine 1-carboxyvinyltransferase activity"/>
    <property type="evidence" value="ECO:0007669"/>
    <property type="project" value="UniProtKB-UniRule"/>
</dbReference>
<dbReference type="InParanoid" id="F2LXL4"/>
<dbReference type="eggNOG" id="COG0766">
    <property type="taxonomic scope" value="Bacteria"/>
</dbReference>
<dbReference type="PANTHER" id="PTHR43783:SF1">
    <property type="entry name" value="UDP-N-ACETYLGLUCOSAMINE 1-CARBOXYVINYLTRANSFERASE"/>
    <property type="match status" value="1"/>
</dbReference>
<evidence type="ECO:0000256" key="8">
    <source>
        <dbReference type="ARBA" id="ARBA00023306"/>
    </source>
</evidence>
<evidence type="ECO:0000256" key="5">
    <source>
        <dbReference type="ARBA" id="ARBA00022679"/>
    </source>
</evidence>
<dbReference type="Pfam" id="PF00275">
    <property type="entry name" value="EPSP_synthase"/>
    <property type="match status" value="1"/>
</dbReference>
<organism evidence="14 15">
    <name type="scientific">Hippea maritima (strain ATCC 700847 / DSM 10411 / MH2)</name>
    <dbReference type="NCBI Taxonomy" id="760142"/>
    <lineage>
        <taxon>Bacteria</taxon>
        <taxon>Pseudomonadati</taxon>
        <taxon>Campylobacterota</taxon>
        <taxon>Desulfurellia</taxon>
        <taxon>Desulfurellales</taxon>
        <taxon>Hippeaceae</taxon>
        <taxon>Hippea</taxon>
    </lineage>
</organism>
<dbReference type="GO" id="GO:0008360">
    <property type="term" value="P:regulation of cell shape"/>
    <property type="evidence" value="ECO:0007669"/>
    <property type="project" value="UniProtKB-KW"/>
</dbReference>
<dbReference type="UniPathway" id="UPA00219"/>
<comment type="subcellular location">
    <subcellularLocation>
        <location evidence="1 12">Cytoplasm</location>
    </subcellularLocation>
</comment>
<evidence type="ECO:0000256" key="12">
    <source>
        <dbReference type="HAMAP-Rule" id="MF_00111"/>
    </source>
</evidence>
<dbReference type="RefSeq" id="WP_013681244.1">
    <property type="nucleotide sequence ID" value="NC_015318.1"/>
</dbReference>
<dbReference type="GO" id="GO:0019277">
    <property type="term" value="P:UDP-N-acetylgalactosamine biosynthetic process"/>
    <property type="evidence" value="ECO:0007669"/>
    <property type="project" value="InterPro"/>
</dbReference>
<evidence type="ECO:0000256" key="2">
    <source>
        <dbReference type="ARBA" id="ARBA00004752"/>
    </source>
</evidence>
<dbReference type="InterPro" id="IPR005750">
    <property type="entry name" value="UDP_GlcNAc_COvinyl_MurA"/>
</dbReference>
<evidence type="ECO:0000256" key="10">
    <source>
        <dbReference type="ARBA" id="ARBA00038367"/>
    </source>
</evidence>
<keyword evidence="3 12" id="KW-0963">Cytoplasm</keyword>
<proteinExistence type="inferred from homology"/>
<evidence type="ECO:0000256" key="4">
    <source>
        <dbReference type="ARBA" id="ARBA00022618"/>
    </source>
</evidence>
<dbReference type="KEGG" id="hmr:Hipma_0223"/>
<dbReference type="EMBL" id="CP002606">
    <property type="protein sequence ID" value="AEA33200.1"/>
    <property type="molecule type" value="Genomic_DNA"/>
</dbReference>
<dbReference type="PANTHER" id="PTHR43783">
    <property type="entry name" value="UDP-N-ACETYLGLUCOSAMINE 1-CARBOXYVINYLTRANSFERASE"/>
    <property type="match status" value="1"/>
</dbReference>
<evidence type="ECO:0000313" key="14">
    <source>
        <dbReference type="EMBL" id="AEA33200.1"/>
    </source>
</evidence>
<dbReference type="STRING" id="760142.Hipma_0223"/>
<comment type="function">
    <text evidence="12">Cell wall formation. Adds enolpyruvyl to UDP-N-acetylglucosamine.</text>
</comment>
<reference evidence="15" key="2">
    <citation type="submission" date="2011-03" db="EMBL/GenBank/DDBJ databases">
        <title>The complete genome of Hippea maritima DSM 10411.</title>
        <authorList>
            <consortium name="US DOE Joint Genome Institute (JGI-PGF)"/>
            <person name="Lucas S."/>
            <person name="Copeland A."/>
            <person name="Lapidus A."/>
            <person name="Bruce D."/>
            <person name="Goodwin L."/>
            <person name="Pitluck S."/>
            <person name="Peters L."/>
            <person name="Kyrpides N."/>
            <person name="Mavromatis K."/>
            <person name="Pagani I."/>
            <person name="Ivanova N."/>
            <person name="Mikhailova N."/>
            <person name="Lu M."/>
            <person name="Detter J.C."/>
            <person name="Tapia R."/>
            <person name="Han C."/>
            <person name="Land M."/>
            <person name="Hauser L."/>
            <person name="Markowitz V."/>
            <person name="Cheng J.-F."/>
            <person name="Hugenholtz P."/>
            <person name="Woyke T."/>
            <person name="Wu D."/>
            <person name="Spring S."/>
            <person name="Schroeder M."/>
            <person name="Brambilla E."/>
            <person name="Klenk H.-P."/>
            <person name="Eisen J.A."/>
        </authorList>
    </citation>
    <scope>NUCLEOTIDE SEQUENCE [LARGE SCALE GENOMIC DNA]</scope>
    <source>
        <strain evidence="15">ATCC 700847 / DSM 10411 / MH2</strain>
    </source>
</reference>
<keyword evidence="8 12" id="KW-0131">Cell cycle</keyword>
<dbReference type="FunCoup" id="F2LXL4">
    <property type="interactions" value="390"/>
</dbReference>
<evidence type="ECO:0000313" key="15">
    <source>
        <dbReference type="Proteomes" id="UP000008139"/>
    </source>
</evidence>
<feature type="binding site" evidence="12">
    <location>
        <position position="305"/>
    </location>
    <ligand>
        <name>UDP-N-acetyl-alpha-D-glucosamine</name>
        <dbReference type="ChEBI" id="CHEBI:57705"/>
    </ligand>
</feature>
<dbReference type="HOGENOM" id="CLU_027387_0_0_7"/>
<feature type="active site" description="Proton donor" evidence="12">
    <location>
        <position position="117"/>
    </location>
</feature>
<accession>F2LXL4</accession>
<feature type="binding site" evidence="12">
    <location>
        <position position="327"/>
    </location>
    <ligand>
        <name>UDP-N-acetyl-alpha-D-glucosamine</name>
        <dbReference type="ChEBI" id="CHEBI:57705"/>
    </ligand>
</feature>
<evidence type="ECO:0000256" key="3">
    <source>
        <dbReference type="ARBA" id="ARBA00022490"/>
    </source>
</evidence>
<dbReference type="InterPro" id="IPR001986">
    <property type="entry name" value="Enolpyruvate_Tfrase_dom"/>
</dbReference>
<evidence type="ECO:0000256" key="11">
    <source>
        <dbReference type="ARBA" id="ARBA00047527"/>
    </source>
</evidence>
<dbReference type="GO" id="GO:0009252">
    <property type="term" value="P:peptidoglycan biosynthetic process"/>
    <property type="evidence" value="ECO:0007669"/>
    <property type="project" value="UniProtKB-UniRule"/>
</dbReference>
<sequence length="418" mass="45027">MDKFVIEGPAKLQGQAYISGSKNASLPMMAAAILTDEEVILSNVPKLKDIDTMCKLLIKLNCKCKRLDNDDIFINCSGINSDFAPYELVKTMRASILVFGPLLARLKSAHVSLPGGCAIGVRPVNLHIAAMKNLGADVEIEEGYIVAKAERLEGATIYFDTPTVTGTENVLMAAALTKGKTIIKNAAKEPEVVDLAKMLKVMGAKIKGEGESTIEVEGVSKLRGVSYRVMSDRIEAGTFMCASLITGSTIELIDAPLYAMDAIVDKFIEVGGSIRKIDDSRIEIKGKKIEPVVIKTAVYPGFPTDMQAQFMAVLTLANGTSVIEETIFENRFMHVAELIRLGANILISGNKAVIEGVSHLDGATVMATDLRASASLVIAGLAAHGRTEVLRIYHLDRGYEALEKKLSSLGANIKRVKQ</sequence>
<dbReference type="NCBIfam" id="TIGR01072">
    <property type="entry name" value="murA"/>
    <property type="match status" value="1"/>
</dbReference>
<dbReference type="EC" id="2.5.1.7" evidence="12"/>
<dbReference type="CDD" id="cd01555">
    <property type="entry name" value="UdpNAET"/>
    <property type="match status" value="1"/>
</dbReference>
<dbReference type="NCBIfam" id="NF006873">
    <property type="entry name" value="PRK09369.1"/>
    <property type="match status" value="1"/>
</dbReference>
<feature type="binding site" evidence="12">
    <location>
        <begin position="22"/>
        <end position="23"/>
    </location>
    <ligand>
        <name>phosphoenolpyruvate</name>
        <dbReference type="ChEBI" id="CHEBI:58702"/>
    </ligand>
</feature>
<keyword evidence="6 12" id="KW-0133">Cell shape</keyword>
<feature type="domain" description="Enolpyruvate transferase" evidence="13">
    <location>
        <begin position="7"/>
        <end position="406"/>
    </location>
</feature>